<organism evidence="4 5">
    <name type="scientific">Ilyomonas limi</name>
    <dbReference type="NCBI Taxonomy" id="2575867"/>
    <lineage>
        <taxon>Bacteria</taxon>
        <taxon>Pseudomonadati</taxon>
        <taxon>Bacteroidota</taxon>
        <taxon>Chitinophagia</taxon>
        <taxon>Chitinophagales</taxon>
        <taxon>Chitinophagaceae</taxon>
        <taxon>Ilyomonas</taxon>
    </lineage>
</organism>
<feature type="modified residue" description="4-aspartylphosphate" evidence="2">
    <location>
        <position position="60"/>
    </location>
</feature>
<sequence length="136" mass="15199">MKPTTEEILPAIVVIEDDPYMQGVLKHCLRDHFQPILFNNGLDALAHFQAGNIPDIIISDLNTPRLNGVKFLEQIKSSGFFNDIPVVILSGEDNTDTRIKCLEIGADDFVLKPFNPRELNARLKGILKRSNKMIAG</sequence>
<dbReference type="PANTHER" id="PTHR44591:SF3">
    <property type="entry name" value="RESPONSE REGULATORY DOMAIN-CONTAINING PROTEIN"/>
    <property type="match status" value="1"/>
</dbReference>
<reference evidence="4 5" key="1">
    <citation type="submission" date="2019-05" db="EMBL/GenBank/DDBJ databases">
        <title>Panacibacter sp. strain 17mud1-8 Genome sequencing and assembly.</title>
        <authorList>
            <person name="Chhetri G."/>
        </authorList>
    </citation>
    <scope>NUCLEOTIDE SEQUENCE [LARGE SCALE GENOMIC DNA]</scope>
    <source>
        <strain evidence="4 5">17mud1-8</strain>
    </source>
</reference>
<evidence type="ECO:0000313" key="5">
    <source>
        <dbReference type="Proteomes" id="UP000305848"/>
    </source>
</evidence>
<accession>A0A4U3KVZ5</accession>
<dbReference type="Proteomes" id="UP000305848">
    <property type="component" value="Unassembled WGS sequence"/>
</dbReference>
<dbReference type="Pfam" id="PF00072">
    <property type="entry name" value="Response_reg"/>
    <property type="match status" value="1"/>
</dbReference>
<evidence type="ECO:0000256" key="2">
    <source>
        <dbReference type="PROSITE-ProRule" id="PRU00169"/>
    </source>
</evidence>
<dbReference type="GO" id="GO:0000160">
    <property type="term" value="P:phosphorelay signal transduction system"/>
    <property type="evidence" value="ECO:0007669"/>
    <property type="project" value="InterPro"/>
</dbReference>
<evidence type="ECO:0000259" key="3">
    <source>
        <dbReference type="PROSITE" id="PS50110"/>
    </source>
</evidence>
<proteinExistence type="predicted"/>
<keyword evidence="5" id="KW-1185">Reference proteome</keyword>
<dbReference type="InterPro" id="IPR050595">
    <property type="entry name" value="Bact_response_regulator"/>
</dbReference>
<dbReference type="CDD" id="cd00156">
    <property type="entry name" value="REC"/>
    <property type="match status" value="1"/>
</dbReference>
<protein>
    <submittedName>
        <fullName evidence="4">Response regulator transcription factor</fullName>
    </submittedName>
</protein>
<dbReference type="SUPFAM" id="SSF52172">
    <property type="entry name" value="CheY-like"/>
    <property type="match status" value="1"/>
</dbReference>
<dbReference type="AlphaFoldDB" id="A0A4U3KVZ5"/>
<dbReference type="RefSeq" id="WP_137263721.1">
    <property type="nucleotide sequence ID" value="NZ_SZQL01000023.1"/>
</dbReference>
<dbReference type="PANTHER" id="PTHR44591">
    <property type="entry name" value="STRESS RESPONSE REGULATOR PROTEIN 1"/>
    <property type="match status" value="1"/>
</dbReference>
<dbReference type="PROSITE" id="PS50110">
    <property type="entry name" value="RESPONSE_REGULATORY"/>
    <property type="match status" value="1"/>
</dbReference>
<name>A0A4U3KVZ5_9BACT</name>
<dbReference type="SMART" id="SM00448">
    <property type="entry name" value="REC"/>
    <property type="match status" value="1"/>
</dbReference>
<dbReference type="Gene3D" id="3.40.50.2300">
    <property type="match status" value="1"/>
</dbReference>
<dbReference type="EMBL" id="SZQL01000023">
    <property type="protein sequence ID" value="TKK65236.1"/>
    <property type="molecule type" value="Genomic_DNA"/>
</dbReference>
<evidence type="ECO:0000256" key="1">
    <source>
        <dbReference type="ARBA" id="ARBA00022553"/>
    </source>
</evidence>
<dbReference type="InterPro" id="IPR001789">
    <property type="entry name" value="Sig_transdc_resp-reg_receiver"/>
</dbReference>
<dbReference type="OrthoDB" id="9789181at2"/>
<evidence type="ECO:0000313" key="4">
    <source>
        <dbReference type="EMBL" id="TKK65236.1"/>
    </source>
</evidence>
<comment type="caution">
    <text evidence="4">The sequence shown here is derived from an EMBL/GenBank/DDBJ whole genome shotgun (WGS) entry which is preliminary data.</text>
</comment>
<dbReference type="InterPro" id="IPR011006">
    <property type="entry name" value="CheY-like_superfamily"/>
</dbReference>
<feature type="domain" description="Response regulatory" evidence="3">
    <location>
        <begin position="11"/>
        <end position="127"/>
    </location>
</feature>
<keyword evidence="1 2" id="KW-0597">Phosphoprotein</keyword>
<gene>
    <name evidence="4" type="ORF">FC093_20685</name>
</gene>